<keyword evidence="4 6" id="KW-0808">Transferase</keyword>
<feature type="binding site" evidence="6">
    <location>
        <position position="112"/>
    </location>
    <ligand>
        <name>S-adenosyl-L-methionine</name>
        <dbReference type="ChEBI" id="CHEBI:59789"/>
    </ligand>
</feature>
<dbReference type="GO" id="GO:0070475">
    <property type="term" value="P:rRNA base methylation"/>
    <property type="evidence" value="ECO:0007669"/>
    <property type="project" value="UniProtKB-UniRule"/>
</dbReference>
<feature type="binding site" evidence="6">
    <location>
        <position position="58"/>
    </location>
    <ligand>
        <name>S-adenosyl-L-methionine</name>
        <dbReference type="ChEBI" id="CHEBI:59789"/>
    </ligand>
</feature>
<dbReference type="InterPro" id="IPR029063">
    <property type="entry name" value="SAM-dependent_MTases_sf"/>
</dbReference>
<reference evidence="7 8" key="1">
    <citation type="journal article" date="2015" name="PeerJ">
        <title>First genomic representation of candidate bacterial phylum KSB3 points to enhanced environmental sensing as a trigger of wastewater bulking.</title>
        <authorList>
            <person name="Sekiguchi Y."/>
            <person name="Ohashi A."/>
            <person name="Parks D.H."/>
            <person name="Yamauchi T."/>
            <person name="Tyson G.W."/>
            <person name="Hugenholtz P."/>
        </authorList>
    </citation>
    <scope>NUCLEOTIDE SEQUENCE [LARGE SCALE GENOMIC DNA]</scope>
</reference>
<comment type="similarity">
    <text evidence="1 6">Belongs to the methyltransferase superfamily. RsmH family.</text>
</comment>
<dbReference type="NCBIfam" id="TIGR00006">
    <property type="entry name" value="16S rRNA (cytosine(1402)-N(4))-methyltransferase RsmH"/>
    <property type="match status" value="1"/>
</dbReference>
<keyword evidence="8" id="KW-1185">Reference proteome</keyword>
<feature type="binding site" evidence="6">
    <location>
        <position position="119"/>
    </location>
    <ligand>
        <name>S-adenosyl-L-methionine</name>
        <dbReference type="ChEBI" id="CHEBI:59789"/>
    </ligand>
</feature>
<evidence type="ECO:0000256" key="6">
    <source>
        <dbReference type="HAMAP-Rule" id="MF_01007"/>
    </source>
</evidence>
<dbReference type="EC" id="2.1.1.199" evidence="6"/>
<keyword evidence="2 6" id="KW-0698">rRNA processing</keyword>
<dbReference type="FunFam" id="1.10.150.170:FF:000003">
    <property type="entry name" value="Ribosomal RNA small subunit methyltransferase H"/>
    <property type="match status" value="1"/>
</dbReference>
<dbReference type="GO" id="GO:0071424">
    <property type="term" value="F:rRNA (cytosine-N4-)-methyltransferase activity"/>
    <property type="evidence" value="ECO:0007669"/>
    <property type="project" value="UniProtKB-UniRule"/>
</dbReference>
<evidence type="ECO:0000256" key="1">
    <source>
        <dbReference type="ARBA" id="ARBA00010396"/>
    </source>
</evidence>
<comment type="catalytic activity">
    <reaction evidence="6">
        <text>cytidine(1402) in 16S rRNA + S-adenosyl-L-methionine = N(4)-methylcytidine(1402) in 16S rRNA + S-adenosyl-L-homocysteine + H(+)</text>
        <dbReference type="Rhea" id="RHEA:42928"/>
        <dbReference type="Rhea" id="RHEA-COMP:10286"/>
        <dbReference type="Rhea" id="RHEA-COMP:10287"/>
        <dbReference type="ChEBI" id="CHEBI:15378"/>
        <dbReference type="ChEBI" id="CHEBI:57856"/>
        <dbReference type="ChEBI" id="CHEBI:59789"/>
        <dbReference type="ChEBI" id="CHEBI:74506"/>
        <dbReference type="ChEBI" id="CHEBI:82748"/>
        <dbReference type="EC" id="2.1.1.199"/>
    </reaction>
</comment>
<dbReference type="GO" id="GO:0005737">
    <property type="term" value="C:cytoplasm"/>
    <property type="evidence" value="ECO:0007669"/>
    <property type="project" value="UniProtKB-SubCell"/>
</dbReference>
<dbReference type="Pfam" id="PF01795">
    <property type="entry name" value="Methyltransf_5"/>
    <property type="match status" value="1"/>
</dbReference>
<feature type="binding site" evidence="6">
    <location>
        <position position="88"/>
    </location>
    <ligand>
        <name>S-adenosyl-L-methionine</name>
        <dbReference type="ChEBI" id="CHEBI:59789"/>
    </ligand>
</feature>
<dbReference type="InterPro" id="IPR002903">
    <property type="entry name" value="RsmH"/>
</dbReference>
<dbReference type="PANTHER" id="PTHR11265">
    <property type="entry name" value="S-ADENOSYL-METHYLTRANSFERASE MRAW"/>
    <property type="match status" value="1"/>
</dbReference>
<proteinExistence type="inferred from homology"/>
<dbReference type="STRING" id="1499966.U14_00106"/>
<name>A0A0S6VT79_9BACT</name>
<dbReference type="EMBL" id="DF820455">
    <property type="protein sequence ID" value="GAK48895.1"/>
    <property type="molecule type" value="Genomic_DNA"/>
</dbReference>
<dbReference type="HOGENOM" id="CLU_038422_2_0_0"/>
<sequence length="327" mass="36396">MCETSSRAERHISVLLHEALDGLGCENPGMFLDATVGCGGHSAAIVARHPDNRLIGVDQDEVALQIARERLQEFGDRVTLYHARHEAFDRVALEWAQAHGIEAPKFQGMLFDLGVSSVQFDDAERGFSFQRSGWLDMRMDASTLPESGALTAYQVVNMYEEKALADVFFRYGEERQSRRIARKIVEARAAAPIETTTQLAEIVDRAIPKKFQQKGIHPATRVFQAIRIEVNGELRELGDTLERAVAFLAPGGRLCVISFHSLEDRIVKQTFARLAKGCECPPSCPVCICGKTPQIALVSKKPVTPSEEEVRLNPRSRSAKLRIVERL</sequence>
<protein>
    <recommendedName>
        <fullName evidence="6">Ribosomal RNA small subunit methyltransferase H</fullName>
        <ecNumber evidence="6">2.1.1.199</ecNumber>
    </recommendedName>
    <alternativeName>
        <fullName evidence="6">16S rRNA m(4)C1402 methyltransferase</fullName>
    </alternativeName>
    <alternativeName>
        <fullName evidence="6">rRNA (cytosine-N(4)-)-methyltransferase RsmH</fullName>
    </alternativeName>
</protein>
<dbReference type="SUPFAM" id="SSF81799">
    <property type="entry name" value="Putative methyltransferase TM0872, insert domain"/>
    <property type="match status" value="1"/>
</dbReference>
<keyword evidence="6" id="KW-0963">Cytoplasm</keyword>
<accession>A0A0S6VT79</accession>
<evidence type="ECO:0000256" key="5">
    <source>
        <dbReference type="ARBA" id="ARBA00022691"/>
    </source>
</evidence>
<comment type="function">
    <text evidence="6">Specifically methylates the N4 position of cytidine in position 1402 (C1402) of 16S rRNA.</text>
</comment>
<organism evidence="7 8">
    <name type="scientific">Candidatus Moduliflexus flocculans</name>
    <dbReference type="NCBI Taxonomy" id="1499966"/>
    <lineage>
        <taxon>Bacteria</taxon>
        <taxon>Candidatus Moduliflexota</taxon>
        <taxon>Candidatus Moduliflexia</taxon>
        <taxon>Candidatus Moduliflexales</taxon>
        <taxon>Candidatus Moduliflexaceae</taxon>
    </lineage>
</organism>
<evidence type="ECO:0000256" key="2">
    <source>
        <dbReference type="ARBA" id="ARBA00022552"/>
    </source>
</evidence>
<dbReference type="Gene3D" id="3.40.50.150">
    <property type="entry name" value="Vaccinia Virus protein VP39"/>
    <property type="match status" value="1"/>
</dbReference>
<dbReference type="InterPro" id="IPR023397">
    <property type="entry name" value="SAM-dep_MeTrfase_MraW_recog"/>
</dbReference>
<comment type="subcellular location">
    <subcellularLocation>
        <location evidence="6">Cytoplasm</location>
    </subcellularLocation>
</comment>
<evidence type="ECO:0000313" key="8">
    <source>
        <dbReference type="Proteomes" id="UP000030700"/>
    </source>
</evidence>
<feature type="binding site" evidence="6">
    <location>
        <begin position="39"/>
        <end position="41"/>
    </location>
    <ligand>
        <name>S-adenosyl-L-methionine</name>
        <dbReference type="ChEBI" id="CHEBI:59789"/>
    </ligand>
</feature>
<dbReference type="HAMAP" id="MF_01007">
    <property type="entry name" value="16SrRNA_methyltr_H"/>
    <property type="match status" value="1"/>
</dbReference>
<dbReference type="PANTHER" id="PTHR11265:SF0">
    <property type="entry name" value="12S RRNA N4-METHYLCYTIDINE METHYLTRANSFERASE"/>
    <property type="match status" value="1"/>
</dbReference>
<gene>
    <name evidence="6" type="primary">rsmH</name>
    <name evidence="7" type="ORF">U14_00106</name>
</gene>
<keyword evidence="5 6" id="KW-0949">S-adenosyl-L-methionine</keyword>
<keyword evidence="3 6" id="KW-0489">Methyltransferase</keyword>
<evidence type="ECO:0000256" key="4">
    <source>
        <dbReference type="ARBA" id="ARBA00022679"/>
    </source>
</evidence>
<dbReference type="AlphaFoldDB" id="A0A0S6VT79"/>
<evidence type="ECO:0000313" key="7">
    <source>
        <dbReference type="EMBL" id="GAK48895.1"/>
    </source>
</evidence>
<dbReference type="Gene3D" id="1.10.150.170">
    <property type="entry name" value="Putative methyltransferase TM0872, insert domain"/>
    <property type="match status" value="1"/>
</dbReference>
<dbReference type="SUPFAM" id="SSF53335">
    <property type="entry name" value="S-adenosyl-L-methionine-dependent methyltransferases"/>
    <property type="match status" value="1"/>
</dbReference>
<dbReference type="PIRSF" id="PIRSF004486">
    <property type="entry name" value="MraW"/>
    <property type="match status" value="1"/>
</dbReference>
<dbReference type="Proteomes" id="UP000030700">
    <property type="component" value="Unassembled WGS sequence"/>
</dbReference>
<evidence type="ECO:0000256" key="3">
    <source>
        <dbReference type="ARBA" id="ARBA00022603"/>
    </source>
</evidence>